<accession>A0A4P6ZIA9</accession>
<dbReference type="OrthoDB" id="9181262at2"/>
<dbReference type="RefSeq" id="WP_133440702.1">
    <property type="nucleotide sequence ID" value="NZ_CP037954.1"/>
</dbReference>
<name>A0A4P6ZIA9_9FLAO</name>
<gene>
    <name evidence="1" type="ORF">NBC122_02548</name>
</gene>
<protein>
    <submittedName>
        <fullName evidence="1">Uncharacterized protein</fullName>
    </submittedName>
</protein>
<evidence type="ECO:0000313" key="1">
    <source>
        <dbReference type="EMBL" id="QBO59352.1"/>
    </source>
</evidence>
<evidence type="ECO:0000313" key="2">
    <source>
        <dbReference type="Proteomes" id="UP000294419"/>
    </source>
</evidence>
<dbReference type="Pfam" id="PF20553">
    <property type="entry name" value="Methyltransf_35"/>
    <property type="match status" value="1"/>
</dbReference>
<reference evidence="1 2" key="1">
    <citation type="submission" date="2019-03" db="EMBL/GenBank/DDBJ databases">
        <authorList>
            <person name="Kim H."/>
            <person name="Yu S.-M."/>
        </authorList>
    </citation>
    <scope>NUCLEOTIDE SEQUENCE [LARGE SCALE GENOMIC DNA]</scope>
    <source>
        <strain evidence="1 2">NBC122</strain>
    </source>
</reference>
<proteinExistence type="predicted"/>
<sequence length="323" mass="37648">MASFEDINYSLRPNKSIERKMICEAFQKLAYIGDLRDYRYIGMGSAYFTDFILFHKYFGLDKMISIEKEESKIPRMEFNKPYKCIEMRYGTTTTVLPNLDLQDHLNLIWLDYDGKIDDFMFADLDSVVANAKAGSMFLISVNTEPDNHLPKKEDKMKALIEKVGKERIPSIYSDTLLNTKNYPIVIYEMINRQIRKTLLERTGGDDKRLDYLQLFHYIYEDGAQMLTVGGILYDEKQKKELVKMKFAEINHLSTDNNSIKIKCPNLTYKEVHHLNNLLPCELKIAPSGIISNKEFKKIPLNTNDIKNFAAVYRYYPNFAEANL</sequence>
<dbReference type="AlphaFoldDB" id="A0A4P6ZIA9"/>
<dbReference type="KEGG" id="csal:NBC122_02548"/>
<dbReference type="Proteomes" id="UP000294419">
    <property type="component" value="Chromosome"/>
</dbReference>
<dbReference type="InterPro" id="IPR046788">
    <property type="entry name" value="Methyltransf_35"/>
</dbReference>
<dbReference type="EMBL" id="CP037954">
    <property type="protein sequence ID" value="QBO59352.1"/>
    <property type="molecule type" value="Genomic_DNA"/>
</dbReference>
<keyword evidence="2" id="KW-1185">Reference proteome</keyword>
<organism evidence="1 2">
    <name type="scientific">Chryseobacterium salivictor</name>
    <dbReference type="NCBI Taxonomy" id="2547600"/>
    <lineage>
        <taxon>Bacteria</taxon>
        <taxon>Pseudomonadati</taxon>
        <taxon>Bacteroidota</taxon>
        <taxon>Flavobacteriia</taxon>
        <taxon>Flavobacteriales</taxon>
        <taxon>Weeksellaceae</taxon>
        <taxon>Chryseobacterium group</taxon>
        <taxon>Chryseobacterium</taxon>
    </lineage>
</organism>